<feature type="domain" description="Glycine transporter" evidence="8">
    <location>
        <begin position="94"/>
        <end position="167"/>
    </location>
</feature>
<evidence type="ECO:0000313" key="9">
    <source>
        <dbReference type="EMBL" id="RAJ06626.1"/>
    </source>
</evidence>
<evidence type="ECO:0000313" key="10">
    <source>
        <dbReference type="Proteomes" id="UP000249547"/>
    </source>
</evidence>
<dbReference type="RefSeq" id="WP_111597230.1">
    <property type="nucleotide sequence ID" value="NZ_QLLL01000003.1"/>
</dbReference>
<feature type="transmembrane region" description="Helical" evidence="7">
    <location>
        <begin position="66"/>
        <end position="85"/>
    </location>
</feature>
<keyword evidence="5 7" id="KW-1133">Transmembrane helix</keyword>
<name>A0A327QPS4_9BACT</name>
<evidence type="ECO:0000256" key="6">
    <source>
        <dbReference type="ARBA" id="ARBA00023136"/>
    </source>
</evidence>
<evidence type="ECO:0000256" key="3">
    <source>
        <dbReference type="ARBA" id="ARBA00022475"/>
    </source>
</evidence>
<dbReference type="Proteomes" id="UP000249547">
    <property type="component" value="Unassembled WGS sequence"/>
</dbReference>
<sequence>MQFSLFESLNLLGTFAFAVSGVMKAIEKEYDLFGILVLAFVTAIGGGTIRDLLIGQGSVAWMRDNNVIYTIFLAFFLATVFFNLMKRFERWVTFFDSVGLAIFTIIGIHKGMQFHFNEMICIALGTITGTFGGVIRDVLAGDKPLLFHKEIYALACIIGGSIYFFLRASDRLENFAEIICCIIIIAIRLLSLKFNISLPKIHVKTSEK</sequence>
<comment type="subcellular location">
    <subcellularLocation>
        <location evidence="1">Cell membrane</location>
        <topology evidence="1">Multi-pass membrane protein</topology>
    </subcellularLocation>
</comment>
<feature type="transmembrane region" description="Helical" evidence="7">
    <location>
        <begin position="120"/>
        <end position="139"/>
    </location>
</feature>
<comment type="caution">
    <text evidence="9">The sequence shown here is derived from an EMBL/GenBank/DDBJ whole genome shotgun (WGS) entry which is preliminary data.</text>
</comment>
<keyword evidence="10" id="KW-1185">Reference proteome</keyword>
<dbReference type="InterPro" id="IPR005115">
    <property type="entry name" value="Gly_transporter"/>
</dbReference>
<proteinExistence type="inferred from homology"/>
<feature type="transmembrane region" description="Helical" evidence="7">
    <location>
        <begin position="175"/>
        <end position="196"/>
    </location>
</feature>
<dbReference type="OrthoDB" id="9791874at2"/>
<organism evidence="9 10">
    <name type="scientific">Chitinophaga skermanii</name>
    <dbReference type="NCBI Taxonomy" id="331697"/>
    <lineage>
        <taxon>Bacteria</taxon>
        <taxon>Pseudomonadati</taxon>
        <taxon>Bacteroidota</taxon>
        <taxon>Chitinophagia</taxon>
        <taxon>Chitinophagales</taxon>
        <taxon>Chitinophagaceae</taxon>
        <taxon>Chitinophaga</taxon>
    </lineage>
</organism>
<dbReference type="PANTHER" id="PTHR30506">
    <property type="entry name" value="INNER MEMBRANE PROTEIN"/>
    <property type="match status" value="1"/>
</dbReference>
<feature type="transmembrane region" description="Helical" evidence="7">
    <location>
        <begin position="32"/>
        <end position="54"/>
    </location>
</feature>
<evidence type="ECO:0000256" key="4">
    <source>
        <dbReference type="ARBA" id="ARBA00022692"/>
    </source>
</evidence>
<keyword evidence="6 7" id="KW-0472">Membrane</keyword>
<dbReference type="Pfam" id="PF03458">
    <property type="entry name" value="Gly_transporter"/>
    <property type="match status" value="2"/>
</dbReference>
<dbReference type="PANTHER" id="PTHR30506:SF3">
    <property type="entry name" value="UPF0126 INNER MEMBRANE PROTEIN YADS-RELATED"/>
    <property type="match status" value="1"/>
</dbReference>
<evidence type="ECO:0000256" key="5">
    <source>
        <dbReference type="ARBA" id="ARBA00022989"/>
    </source>
</evidence>
<reference evidence="9 10" key="1">
    <citation type="submission" date="2018-06" db="EMBL/GenBank/DDBJ databases">
        <title>Genomic Encyclopedia of Archaeal and Bacterial Type Strains, Phase II (KMG-II): from individual species to whole genera.</title>
        <authorList>
            <person name="Goeker M."/>
        </authorList>
    </citation>
    <scope>NUCLEOTIDE SEQUENCE [LARGE SCALE GENOMIC DNA]</scope>
    <source>
        <strain evidence="9 10">DSM 23857</strain>
    </source>
</reference>
<evidence type="ECO:0000256" key="7">
    <source>
        <dbReference type="SAM" id="Phobius"/>
    </source>
</evidence>
<comment type="similarity">
    <text evidence="2">Belongs to the UPF0126 family.</text>
</comment>
<gene>
    <name evidence="9" type="ORF">LX64_01753</name>
</gene>
<feature type="domain" description="Glycine transporter" evidence="8">
    <location>
        <begin position="9"/>
        <end position="81"/>
    </location>
</feature>
<evidence type="ECO:0000259" key="8">
    <source>
        <dbReference type="Pfam" id="PF03458"/>
    </source>
</evidence>
<evidence type="ECO:0000256" key="1">
    <source>
        <dbReference type="ARBA" id="ARBA00004651"/>
    </source>
</evidence>
<keyword evidence="3" id="KW-1003">Cell membrane</keyword>
<accession>A0A327QPS4</accession>
<keyword evidence="4 7" id="KW-0812">Transmembrane</keyword>
<protein>
    <submittedName>
        <fullName evidence="9">Putative membrane protein YeiH</fullName>
    </submittedName>
</protein>
<dbReference type="EMBL" id="QLLL01000003">
    <property type="protein sequence ID" value="RAJ06626.1"/>
    <property type="molecule type" value="Genomic_DNA"/>
</dbReference>
<feature type="transmembrane region" description="Helical" evidence="7">
    <location>
        <begin position="151"/>
        <end position="168"/>
    </location>
</feature>
<dbReference type="AlphaFoldDB" id="A0A327QPS4"/>
<dbReference type="GO" id="GO:0005886">
    <property type="term" value="C:plasma membrane"/>
    <property type="evidence" value="ECO:0007669"/>
    <property type="project" value="UniProtKB-SubCell"/>
</dbReference>
<evidence type="ECO:0000256" key="2">
    <source>
        <dbReference type="ARBA" id="ARBA00008193"/>
    </source>
</evidence>